<evidence type="ECO:0000313" key="8">
    <source>
        <dbReference type="Proteomes" id="UP000031465"/>
    </source>
</evidence>
<dbReference type="InterPro" id="IPR008181">
    <property type="entry name" value="dUTPase"/>
</dbReference>
<dbReference type="GO" id="GO:0000287">
    <property type="term" value="F:magnesium ion binding"/>
    <property type="evidence" value="ECO:0007669"/>
    <property type="project" value="UniProtKB-UniRule"/>
</dbReference>
<dbReference type="PANTHER" id="PTHR11241">
    <property type="entry name" value="DEOXYURIDINE 5'-TRIPHOSPHATE NUCLEOTIDOHYDROLASE"/>
    <property type="match status" value="1"/>
</dbReference>
<comment type="similarity">
    <text evidence="1 5">Belongs to the dUTPase family.</text>
</comment>
<evidence type="ECO:0000256" key="5">
    <source>
        <dbReference type="HAMAP-Rule" id="MF_00116"/>
    </source>
</evidence>
<proteinExistence type="inferred from homology"/>
<dbReference type="Proteomes" id="UP000031465">
    <property type="component" value="Unassembled WGS sequence"/>
</dbReference>
<dbReference type="SUPFAM" id="SSF51283">
    <property type="entry name" value="dUTPase-like"/>
    <property type="match status" value="1"/>
</dbReference>
<evidence type="ECO:0000313" key="7">
    <source>
        <dbReference type="EMBL" id="KIC73744.1"/>
    </source>
</evidence>
<protein>
    <recommendedName>
        <fullName evidence="5">Deoxyuridine 5'-triphosphate nucleotidohydrolase</fullName>
        <shortName evidence="5">dUTPase</shortName>
        <ecNumber evidence="5">3.6.1.23</ecNumber>
    </recommendedName>
    <alternativeName>
        <fullName evidence="5">dUTP pyrophosphatase</fullName>
    </alternativeName>
</protein>
<dbReference type="AlphaFoldDB" id="A0A0C1H8P4"/>
<comment type="function">
    <text evidence="5">This enzyme is involved in nucleotide metabolism: it produces dUMP, the immediate precursor of thymidine nucleotides and it decreases the intracellular concentration of dUTP so that uracil cannot be incorporated into DNA.</text>
</comment>
<dbReference type="GO" id="GO:0004170">
    <property type="term" value="F:dUTP diphosphatase activity"/>
    <property type="evidence" value="ECO:0007669"/>
    <property type="project" value="UniProtKB-UniRule"/>
</dbReference>
<name>A0A0C1H8P4_9BACT</name>
<feature type="binding site" evidence="5">
    <location>
        <position position="86"/>
    </location>
    <ligand>
        <name>substrate</name>
    </ligand>
</feature>
<dbReference type="UniPathway" id="UPA00610">
    <property type="reaction ID" value="UER00666"/>
</dbReference>
<dbReference type="CDD" id="cd07557">
    <property type="entry name" value="trimeric_dUTPase"/>
    <property type="match status" value="1"/>
</dbReference>
<keyword evidence="5" id="KW-0460">Magnesium</keyword>
<sequence>MFMTQSYSNTLTIPTLIENEELLPFYMTPEAAGADVKAYLKESLEIPPGQSALIPTGMRLAIPEGYEIQVRPRSGLALKHQVTVLNTPGTIDADYRGEIKIILINHGTNAFIVEPGMRIAQLVLAQVLRANFVLSEKLESTQRGVGGFGHTG</sequence>
<dbReference type="NCBIfam" id="TIGR00576">
    <property type="entry name" value="dut"/>
    <property type="match status" value="1"/>
</dbReference>
<comment type="caution">
    <text evidence="5">Lacks conserved residue(s) required for the propagation of feature annotation.</text>
</comment>
<evidence type="ECO:0000256" key="3">
    <source>
        <dbReference type="ARBA" id="ARBA00023080"/>
    </source>
</evidence>
<feature type="binding site" evidence="5">
    <location>
        <begin position="90"/>
        <end position="92"/>
    </location>
    <ligand>
        <name>substrate</name>
    </ligand>
</feature>
<comment type="catalytic activity">
    <reaction evidence="4 5">
        <text>dUTP + H2O = dUMP + diphosphate + H(+)</text>
        <dbReference type="Rhea" id="RHEA:10248"/>
        <dbReference type="ChEBI" id="CHEBI:15377"/>
        <dbReference type="ChEBI" id="CHEBI:15378"/>
        <dbReference type="ChEBI" id="CHEBI:33019"/>
        <dbReference type="ChEBI" id="CHEBI:61555"/>
        <dbReference type="ChEBI" id="CHEBI:246422"/>
        <dbReference type="EC" id="3.6.1.23"/>
    </reaction>
</comment>
<keyword evidence="5" id="KW-0479">Metal-binding</keyword>
<accession>A0A0C1H8P4</accession>
<comment type="pathway">
    <text evidence="5">Pyrimidine metabolism; dUMP biosynthesis; dUMP from dCTP (dUTP route): step 2/2.</text>
</comment>
<dbReference type="InterPro" id="IPR029054">
    <property type="entry name" value="dUTPase-like"/>
</dbReference>
<evidence type="ECO:0000259" key="6">
    <source>
        <dbReference type="Pfam" id="PF00692"/>
    </source>
</evidence>
<dbReference type="GO" id="GO:0006226">
    <property type="term" value="P:dUMP biosynthetic process"/>
    <property type="evidence" value="ECO:0007669"/>
    <property type="project" value="UniProtKB-UniRule"/>
</dbReference>
<keyword evidence="3 5" id="KW-0546">Nucleotide metabolism</keyword>
<reference evidence="7 8" key="1">
    <citation type="journal article" date="2014" name="Mol. Biol. Evol.">
        <title>Massive expansion of Ubiquitination-related gene families within the Chlamydiae.</title>
        <authorList>
            <person name="Domman D."/>
            <person name="Collingro A."/>
            <person name="Lagkouvardos I."/>
            <person name="Gehre L."/>
            <person name="Weinmaier T."/>
            <person name="Rattei T."/>
            <person name="Subtil A."/>
            <person name="Horn M."/>
        </authorList>
    </citation>
    <scope>NUCLEOTIDE SEQUENCE [LARGE SCALE GENOMIC DNA]</scope>
    <source>
        <strain evidence="7 8">EI2</strain>
    </source>
</reference>
<feature type="binding site" evidence="5">
    <location>
        <begin position="73"/>
        <end position="75"/>
    </location>
    <ligand>
        <name>substrate</name>
    </ligand>
</feature>
<evidence type="ECO:0000256" key="1">
    <source>
        <dbReference type="ARBA" id="ARBA00006581"/>
    </source>
</evidence>
<dbReference type="Gene3D" id="2.70.40.10">
    <property type="match status" value="1"/>
</dbReference>
<comment type="caution">
    <text evidence="7">The sequence shown here is derived from an EMBL/GenBank/DDBJ whole genome shotgun (WGS) entry which is preliminary data.</text>
</comment>
<feature type="domain" description="dUTPase-like" evidence="6">
    <location>
        <begin position="24"/>
        <end position="152"/>
    </location>
</feature>
<dbReference type="HAMAP" id="MF_00116">
    <property type="entry name" value="dUTPase_bact"/>
    <property type="match status" value="1"/>
</dbReference>
<dbReference type="PATRIC" id="fig|362787.3.peg.303"/>
<dbReference type="GO" id="GO:0046081">
    <property type="term" value="P:dUTP catabolic process"/>
    <property type="evidence" value="ECO:0007669"/>
    <property type="project" value="InterPro"/>
</dbReference>
<dbReference type="Pfam" id="PF00692">
    <property type="entry name" value="dUTPase"/>
    <property type="match status" value="1"/>
</dbReference>
<dbReference type="NCBIfam" id="NF001862">
    <property type="entry name" value="PRK00601.1"/>
    <property type="match status" value="1"/>
</dbReference>
<evidence type="ECO:0000256" key="2">
    <source>
        <dbReference type="ARBA" id="ARBA00022801"/>
    </source>
</evidence>
<organism evidence="7 8">
    <name type="scientific">Candidatus Protochlamydia amoebophila</name>
    <dbReference type="NCBI Taxonomy" id="362787"/>
    <lineage>
        <taxon>Bacteria</taxon>
        <taxon>Pseudomonadati</taxon>
        <taxon>Chlamydiota</taxon>
        <taxon>Chlamydiia</taxon>
        <taxon>Parachlamydiales</taxon>
        <taxon>Parachlamydiaceae</taxon>
        <taxon>Candidatus Protochlamydia</taxon>
    </lineage>
</organism>
<gene>
    <name evidence="5 7" type="primary">dut</name>
    <name evidence="7" type="ORF">DB44_AV00070</name>
</gene>
<dbReference type="InterPro" id="IPR036157">
    <property type="entry name" value="dUTPase-like_sf"/>
</dbReference>
<keyword evidence="2 5" id="KW-0378">Hydrolase</keyword>
<dbReference type="EMBL" id="JSAN01000020">
    <property type="protein sequence ID" value="KIC73744.1"/>
    <property type="molecule type" value="Genomic_DNA"/>
</dbReference>
<evidence type="ECO:0000256" key="4">
    <source>
        <dbReference type="ARBA" id="ARBA00047686"/>
    </source>
</evidence>
<dbReference type="PANTHER" id="PTHR11241:SF0">
    <property type="entry name" value="DEOXYURIDINE 5'-TRIPHOSPHATE NUCLEOTIDOHYDROLASE"/>
    <property type="match status" value="1"/>
</dbReference>
<comment type="cofactor">
    <cofactor evidence="5">
        <name>Mg(2+)</name>
        <dbReference type="ChEBI" id="CHEBI:18420"/>
    </cofactor>
</comment>
<dbReference type="InterPro" id="IPR033704">
    <property type="entry name" value="dUTPase_trimeric"/>
</dbReference>
<dbReference type="EC" id="3.6.1.23" evidence="5"/>